<dbReference type="AlphaFoldDB" id="A0AAD7UIF1"/>
<proteinExistence type="predicted"/>
<sequence length="333" mass="36076">MALHYSLVEAVGTIMEVSETVRQAPAVSELLVLRAYEQGGEVGTSVVIPQEQAEFARCCWRIVRSGVAKTKIDNTKVVAVRGPREVSALVDVAREFLVPGTRAHRGLADAADELVADLDLDEEELVLTGYSWGAGVALLAAMRLRQDGKKVRAVAFSPPPVVTQIGSAELPHLESYYVDQDVVPHLSRRSVLTLLAEIKAIKAGPLPAYATRLAVVLFPLASAGGFLDLLGSRRKRRGDFPPGRDRVNATIARVGAEALAEAPKDPNAPLLKVPGALYKLVQDKCYRITMDDRIPRIRVGDRLLLDHAETALDDALETLVETAKQDALLLVDI</sequence>
<dbReference type="Pfam" id="PF01764">
    <property type="entry name" value="Lipase_3"/>
    <property type="match status" value="1"/>
</dbReference>
<accession>A0AAD7UIF1</accession>
<dbReference type="Gene3D" id="3.40.50.1820">
    <property type="entry name" value="alpha/beta hydrolase"/>
    <property type="match status" value="1"/>
</dbReference>
<comment type="caution">
    <text evidence="2">The sequence shown here is derived from an EMBL/GenBank/DDBJ whole genome shotgun (WGS) entry which is preliminary data.</text>
</comment>
<dbReference type="SUPFAM" id="SSF53474">
    <property type="entry name" value="alpha/beta-Hydrolases"/>
    <property type="match status" value="1"/>
</dbReference>
<evidence type="ECO:0000313" key="3">
    <source>
        <dbReference type="Proteomes" id="UP001230188"/>
    </source>
</evidence>
<dbReference type="InterPro" id="IPR002921">
    <property type="entry name" value="Fungal_lipase-type"/>
</dbReference>
<evidence type="ECO:0000313" key="2">
    <source>
        <dbReference type="EMBL" id="KAJ8606961.1"/>
    </source>
</evidence>
<gene>
    <name evidence="2" type="ORF">CTAYLR_009269</name>
</gene>
<dbReference type="PANTHER" id="PTHR46023">
    <property type="entry name" value="LIPASE CLASS 3 PROTEIN-LIKE"/>
    <property type="match status" value="1"/>
</dbReference>
<dbReference type="InterPro" id="IPR029058">
    <property type="entry name" value="AB_hydrolase_fold"/>
</dbReference>
<dbReference type="Proteomes" id="UP001230188">
    <property type="component" value="Unassembled WGS sequence"/>
</dbReference>
<dbReference type="GO" id="GO:0006629">
    <property type="term" value="P:lipid metabolic process"/>
    <property type="evidence" value="ECO:0007669"/>
    <property type="project" value="InterPro"/>
</dbReference>
<dbReference type="PANTHER" id="PTHR46023:SF6">
    <property type="entry name" value="LIPASE CLASS 3 FAMILY PROTEIN"/>
    <property type="match status" value="1"/>
</dbReference>
<evidence type="ECO:0000259" key="1">
    <source>
        <dbReference type="Pfam" id="PF01764"/>
    </source>
</evidence>
<keyword evidence="3" id="KW-1185">Reference proteome</keyword>
<protein>
    <recommendedName>
        <fullName evidence="1">Fungal lipase-type domain-containing protein</fullName>
    </recommendedName>
</protein>
<dbReference type="EMBL" id="JAQMWT010000239">
    <property type="protein sequence ID" value="KAJ8606961.1"/>
    <property type="molecule type" value="Genomic_DNA"/>
</dbReference>
<reference evidence="2" key="1">
    <citation type="submission" date="2023-01" db="EMBL/GenBank/DDBJ databases">
        <title>Metagenome sequencing of chrysophaentin producing Chrysophaeum taylorii.</title>
        <authorList>
            <person name="Davison J."/>
            <person name="Bewley C."/>
        </authorList>
    </citation>
    <scope>NUCLEOTIDE SEQUENCE</scope>
    <source>
        <strain evidence="2">NIES-1699</strain>
    </source>
</reference>
<feature type="domain" description="Fungal lipase-type" evidence="1">
    <location>
        <begin position="122"/>
        <end position="188"/>
    </location>
</feature>
<name>A0AAD7UIF1_9STRA</name>
<organism evidence="2 3">
    <name type="scientific">Chrysophaeum taylorii</name>
    <dbReference type="NCBI Taxonomy" id="2483200"/>
    <lineage>
        <taxon>Eukaryota</taxon>
        <taxon>Sar</taxon>
        <taxon>Stramenopiles</taxon>
        <taxon>Ochrophyta</taxon>
        <taxon>Pelagophyceae</taxon>
        <taxon>Pelagomonadales</taxon>
        <taxon>Pelagomonadaceae</taxon>
        <taxon>Chrysophaeum</taxon>
    </lineage>
</organism>